<dbReference type="Proteomes" id="UP000054498">
    <property type="component" value="Unassembled WGS sequence"/>
</dbReference>
<gene>
    <name evidence="2" type="ORF">MNEG_0892</name>
</gene>
<feature type="compositionally biased region" description="Gly residues" evidence="1">
    <location>
        <begin position="80"/>
        <end position="96"/>
    </location>
</feature>
<keyword evidence="3" id="KW-1185">Reference proteome</keyword>
<dbReference type="AlphaFoldDB" id="A0A0D2LKZ9"/>
<evidence type="ECO:0000313" key="2">
    <source>
        <dbReference type="EMBL" id="KIZ07059.1"/>
    </source>
</evidence>
<evidence type="ECO:0000313" key="3">
    <source>
        <dbReference type="Proteomes" id="UP000054498"/>
    </source>
</evidence>
<reference evidence="2 3" key="1">
    <citation type="journal article" date="2013" name="BMC Genomics">
        <title>Reconstruction of the lipid metabolism for the microalga Monoraphidium neglectum from its genome sequence reveals characteristics suitable for biofuel production.</title>
        <authorList>
            <person name="Bogen C."/>
            <person name="Al-Dilaimi A."/>
            <person name="Albersmeier A."/>
            <person name="Wichmann J."/>
            <person name="Grundmann M."/>
            <person name="Rupp O."/>
            <person name="Lauersen K.J."/>
            <person name="Blifernez-Klassen O."/>
            <person name="Kalinowski J."/>
            <person name="Goesmann A."/>
            <person name="Mussgnug J.H."/>
            <person name="Kruse O."/>
        </authorList>
    </citation>
    <scope>NUCLEOTIDE SEQUENCE [LARGE SCALE GENOMIC DNA]</scope>
    <source>
        <strain evidence="2 3">SAG 48.87</strain>
    </source>
</reference>
<protein>
    <submittedName>
        <fullName evidence="2">Uncharacterized protein</fullName>
    </submittedName>
</protein>
<feature type="compositionally biased region" description="Low complexity" evidence="1">
    <location>
        <begin position="102"/>
        <end position="111"/>
    </location>
</feature>
<dbReference type="GeneID" id="25727010"/>
<dbReference type="KEGG" id="mng:MNEG_0892"/>
<dbReference type="EMBL" id="KK100300">
    <property type="protein sequence ID" value="KIZ07059.1"/>
    <property type="molecule type" value="Genomic_DNA"/>
</dbReference>
<accession>A0A0D2LKZ9</accession>
<dbReference type="RefSeq" id="XP_013906078.1">
    <property type="nucleotide sequence ID" value="XM_014050624.1"/>
</dbReference>
<evidence type="ECO:0000256" key="1">
    <source>
        <dbReference type="SAM" id="MobiDB-lite"/>
    </source>
</evidence>
<proteinExistence type="predicted"/>
<organism evidence="2 3">
    <name type="scientific">Monoraphidium neglectum</name>
    <dbReference type="NCBI Taxonomy" id="145388"/>
    <lineage>
        <taxon>Eukaryota</taxon>
        <taxon>Viridiplantae</taxon>
        <taxon>Chlorophyta</taxon>
        <taxon>core chlorophytes</taxon>
        <taxon>Chlorophyceae</taxon>
        <taxon>CS clade</taxon>
        <taxon>Sphaeropleales</taxon>
        <taxon>Selenastraceae</taxon>
        <taxon>Monoraphidium</taxon>
    </lineage>
</organism>
<dbReference type="OrthoDB" id="10679738at2759"/>
<sequence length="180" mass="18888">MRPPLPVGCRSREQVPLGLSAALQRLALGEEARVTIPMSMLELASDGSGRSREMKLLTARCRAAGRADDDCEAPTDQDGRSGGGCVNGSGSGGSGVDGDASRGGSAPAGRGKLSGRPILSEAAEQLPNLDLGAALRVDKRLRPKRHRRGVVGWAEKHASFNYKVPFRGFKGLLRCLGVRG</sequence>
<name>A0A0D2LKZ9_9CHLO</name>
<feature type="region of interest" description="Disordered" evidence="1">
    <location>
        <begin position="65"/>
        <end position="114"/>
    </location>
</feature>